<organism evidence="2 3">
    <name type="scientific">Mycena metata</name>
    <dbReference type="NCBI Taxonomy" id="1033252"/>
    <lineage>
        <taxon>Eukaryota</taxon>
        <taxon>Fungi</taxon>
        <taxon>Dikarya</taxon>
        <taxon>Basidiomycota</taxon>
        <taxon>Agaricomycotina</taxon>
        <taxon>Agaricomycetes</taxon>
        <taxon>Agaricomycetidae</taxon>
        <taxon>Agaricales</taxon>
        <taxon>Marasmiineae</taxon>
        <taxon>Mycenaceae</taxon>
        <taxon>Mycena</taxon>
    </lineage>
</organism>
<reference evidence="2" key="1">
    <citation type="submission" date="2023-03" db="EMBL/GenBank/DDBJ databases">
        <title>Massive genome expansion in bonnet fungi (Mycena s.s.) driven by repeated elements and novel gene families across ecological guilds.</title>
        <authorList>
            <consortium name="Lawrence Berkeley National Laboratory"/>
            <person name="Harder C.B."/>
            <person name="Miyauchi S."/>
            <person name="Viragh M."/>
            <person name="Kuo A."/>
            <person name="Thoen E."/>
            <person name="Andreopoulos B."/>
            <person name="Lu D."/>
            <person name="Skrede I."/>
            <person name="Drula E."/>
            <person name="Henrissat B."/>
            <person name="Morin E."/>
            <person name="Kohler A."/>
            <person name="Barry K."/>
            <person name="LaButti K."/>
            <person name="Morin E."/>
            <person name="Salamov A."/>
            <person name="Lipzen A."/>
            <person name="Mereny Z."/>
            <person name="Hegedus B."/>
            <person name="Baldrian P."/>
            <person name="Stursova M."/>
            <person name="Weitz H."/>
            <person name="Taylor A."/>
            <person name="Grigoriev I.V."/>
            <person name="Nagy L.G."/>
            <person name="Martin F."/>
            <person name="Kauserud H."/>
        </authorList>
    </citation>
    <scope>NUCLEOTIDE SEQUENCE</scope>
    <source>
        <strain evidence="2">CBHHK182m</strain>
    </source>
</reference>
<accession>A0AAD7MPR4</accession>
<evidence type="ECO:0000313" key="2">
    <source>
        <dbReference type="EMBL" id="KAJ7726647.1"/>
    </source>
</evidence>
<feature type="region of interest" description="Disordered" evidence="1">
    <location>
        <begin position="63"/>
        <end position="94"/>
    </location>
</feature>
<protein>
    <submittedName>
        <fullName evidence="2">Uncharacterized protein</fullName>
    </submittedName>
</protein>
<dbReference type="AlphaFoldDB" id="A0AAD7MPR4"/>
<gene>
    <name evidence="2" type="ORF">B0H16DRAFT_1471310</name>
</gene>
<name>A0AAD7MPR4_9AGAR</name>
<dbReference type="EMBL" id="JARKIB010000185">
    <property type="protein sequence ID" value="KAJ7726647.1"/>
    <property type="molecule type" value="Genomic_DNA"/>
</dbReference>
<proteinExistence type="predicted"/>
<sequence>MMDPYTIGSAGDRKCRKSMEMALEDSPHATMRPASPPNAPIFVCEPGSVREAEDVDVVVSADDDVPLSSEHPPEESARQRTRPRPGVLPVCRHGGPDVQREAVLAELFNRKEFGSVPAFGGKDAGGELGVQWNLWTCGPNAVVLMETEELLKPMGGSHLRAPVGGRAKGTPRNWRIAGEEGSTNPCTIPLSVVISQPAPIAEVHASEHQYAQTVVDSHLPERKCCKGEWINVGSNPTPFTRIRWERHAGGGESERWGSQMWAVDPSQGRDGAGAHPVVLAVYVKKSPSLNTKQSVSAKILLIETRTIDSRRVG</sequence>
<keyword evidence="3" id="KW-1185">Reference proteome</keyword>
<evidence type="ECO:0000313" key="3">
    <source>
        <dbReference type="Proteomes" id="UP001215598"/>
    </source>
</evidence>
<evidence type="ECO:0000256" key="1">
    <source>
        <dbReference type="SAM" id="MobiDB-lite"/>
    </source>
</evidence>
<comment type="caution">
    <text evidence="2">The sequence shown here is derived from an EMBL/GenBank/DDBJ whole genome shotgun (WGS) entry which is preliminary data.</text>
</comment>
<dbReference type="Proteomes" id="UP001215598">
    <property type="component" value="Unassembled WGS sequence"/>
</dbReference>